<keyword evidence="2" id="KW-1185">Reference proteome</keyword>
<name>A0ABW1SAN6_9PROT</name>
<reference evidence="2" key="1">
    <citation type="journal article" date="2019" name="Int. J. Syst. Evol. Microbiol.">
        <title>The Global Catalogue of Microorganisms (GCM) 10K type strain sequencing project: providing services to taxonomists for standard genome sequencing and annotation.</title>
        <authorList>
            <consortium name="The Broad Institute Genomics Platform"/>
            <consortium name="The Broad Institute Genome Sequencing Center for Infectious Disease"/>
            <person name="Wu L."/>
            <person name="Ma J."/>
        </authorList>
    </citation>
    <scope>NUCLEOTIDE SEQUENCE [LARGE SCALE GENOMIC DNA]</scope>
    <source>
        <strain evidence="2">CGMCC-1.15741</strain>
    </source>
</reference>
<proteinExistence type="predicted"/>
<dbReference type="RefSeq" id="WP_377378923.1">
    <property type="nucleotide sequence ID" value="NZ_JBHSSW010000012.1"/>
</dbReference>
<organism evidence="1 2">
    <name type="scientific">Ponticaulis profundi</name>
    <dbReference type="NCBI Taxonomy" id="2665222"/>
    <lineage>
        <taxon>Bacteria</taxon>
        <taxon>Pseudomonadati</taxon>
        <taxon>Pseudomonadota</taxon>
        <taxon>Alphaproteobacteria</taxon>
        <taxon>Hyphomonadales</taxon>
        <taxon>Hyphomonadaceae</taxon>
        <taxon>Ponticaulis</taxon>
    </lineage>
</organism>
<evidence type="ECO:0000313" key="2">
    <source>
        <dbReference type="Proteomes" id="UP001596303"/>
    </source>
</evidence>
<evidence type="ECO:0000313" key="1">
    <source>
        <dbReference type="EMBL" id="MFC6198587.1"/>
    </source>
</evidence>
<accession>A0ABW1SAN6</accession>
<comment type="caution">
    <text evidence="1">The sequence shown here is derived from an EMBL/GenBank/DDBJ whole genome shotgun (WGS) entry which is preliminary data.</text>
</comment>
<dbReference type="EMBL" id="JBHSSW010000012">
    <property type="protein sequence ID" value="MFC6198587.1"/>
    <property type="molecule type" value="Genomic_DNA"/>
</dbReference>
<evidence type="ECO:0008006" key="3">
    <source>
        <dbReference type="Google" id="ProtNLM"/>
    </source>
</evidence>
<dbReference type="InterPro" id="IPR009354">
    <property type="entry name" value="Usg"/>
</dbReference>
<dbReference type="Proteomes" id="UP001596303">
    <property type="component" value="Unassembled WGS sequence"/>
</dbReference>
<protein>
    <recommendedName>
        <fullName evidence="3">Usg family protein</fullName>
    </recommendedName>
</protein>
<dbReference type="Pfam" id="PF06233">
    <property type="entry name" value="Usg"/>
    <property type="match status" value="1"/>
</dbReference>
<gene>
    <name evidence="1" type="ORF">ACFQDM_10865</name>
</gene>
<sequence>MTHSADFEARLMGSGLLTTEILYYMPDHPKLLQSFTWQTMDKAPEFARLARFLDHWRREIEAVIHSIRIAHADYIGPSGWRSVDEVLKVN</sequence>